<reference evidence="1" key="1">
    <citation type="journal article" date="2021" name="Environ. Microbiol.">
        <title>Gene family expansions and transcriptome signatures uncover fungal adaptations to wood decay.</title>
        <authorList>
            <person name="Hage H."/>
            <person name="Miyauchi S."/>
            <person name="Viragh M."/>
            <person name="Drula E."/>
            <person name="Min B."/>
            <person name="Chaduli D."/>
            <person name="Navarro D."/>
            <person name="Favel A."/>
            <person name="Norest M."/>
            <person name="Lesage-Meessen L."/>
            <person name="Balint B."/>
            <person name="Merenyi Z."/>
            <person name="de Eugenio L."/>
            <person name="Morin E."/>
            <person name="Martinez A.T."/>
            <person name="Baldrian P."/>
            <person name="Stursova M."/>
            <person name="Martinez M.J."/>
            <person name="Novotny C."/>
            <person name="Magnuson J.K."/>
            <person name="Spatafora J.W."/>
            <person name="Maurice S."/>
            <person name="Pangilinan J."/>
            <person name="Andreopoulos W."/>
            <person name="LaButti K."/>
            <person name="Hundley H."/>
            <person name="Na H."/>
            <person name="Kuo A."/>
            <person name="Barry K."/>
            <person name="Lipzen A."/>
            <person name="Henrissat B."/>
            <person name="Riley R."/>
            <person name="Ahrendt S."/>
            <person name="Nagy L.G."/>
            <person name="Grigoriev I.V."/>
            <person name="Martin F."/>
            <person name="Rosso M.N."/>
        </authorList>
    </citation>
    <scope>NUCLEOTIDE SEQUENCE</scope>
    <source>
        <strain evidence="1">CBS 384.51</strain>
    </source>
</reference>
<keyword evidence="2" id="KW-1185">Reference proteome</keyword>
<organism evidence="1 2">
    <name type="scientific">Irpex rosettiformis</name>
    <dbReference type="NCBI Taxonomy" id="378272"/>
    <lineage>
        <taxon>Eukaryota</taxon>
        <taxon>Fungi</taxon>
        <taxon>Dikarya</taxon>
        <taxon>Basidiomycota</taxon>
        <taxon>Agaricomycotina</taxon>
        <taxon>Agaricomycetes</taxon>
        <taxon>Polyporales</taxon>
        <taxon>Irpicaceae</taxon>
        <taxon>Irpex</taxon>
    </lineage>
</organism>
<dbReference type="Proteomes" id="UP001055072">
    <property type="component" value="Unassembled WGS sequence"/>
</dbReference>
<protein>
    <submittedName>
        <fullName evidence="1">Uncharacterized protein</fullName>
    </submittedName>
</protein>
<comment type="caution">
    <text evidence="1">The sequence shown here is derived from an EMBL/GenBank/DDBJ whole genome shotgun (WGS) entry which is preliminary data.</text>
</comment>
<dbReference type="EMBL" id="MU274908">
    <property type="protein sequence ID" value="KAI0090473.1"/>
    <property type="molecule type" value="Genomic_DNA"/>
</dbReference>
<accession>A0ACB8U8D8</accession>
<sequence length="228" mass="25791">MPHVATELAVLVGLAFVFYVKVRLTNLLSVTLRFPYQAYTTYPLPNYITLVPDHSSPWTIVTARGMLFLTRYLPSHEGQIISCSWCTIKSECPKFSMNWYNLPGHDTIPILPSEKKRVASFSIYDAQLLDCNITNISSSYCMQRNCLWNAHSVPLDVNISSPLPFITACLDVIFLPSRLQWLDSFTVLIPGPSINSPSYGIYTRVAEVWTPRPKLRRDKARDASKGSL</sequence>
<gene>
    <name evidence="1" type="ORF">BDY19DRAFT_774018</name>
</gene>
<name>A0ACB8U8D8_9APHY</name>
<evidence type="ECO:0000313" key="2">
    <source>
        <dbReference type="Proteomes" id="UP001055072"/>
    </source>
</evidence>
<proteinExistence type="predicted"/>
<evidence type="ECO:0000313" key="1">
    <source>
        <dbReference type="EMBL" id="KAI0090473.1"/>
    </source>
</evidence>